<gene>
    <name evidence="1" type="ORF">CEJ42_14900</name>
</gene>
<keyword evidence="1" id="KW-0808">Transferase</keyword>
<proteinExistence type="predicted"/>
<name>A0A246WQ70_9BURK</name>
<evidence type="ECO:0000313" key="2">
    <source>
        <dbReference type="Proteomes" id="UP000197596"/>
    </source>
</evidence>
<comment type="caution">
    <text evidence="1">The sequence shown here is derived from an EMBL/GenBank/DDBJ whole genome shotgun (WGS) entry which is preliminary data.</text>
</comment>
<reference evidence="1 2" key="1">
    <citation type="submission" date="2017-06" db="EMBL/GenBank/DDBJ databases">
        <title>Herbaspirillum phytohormonus sp. nov., isolated from the root nodule of Robinia pseudoacacia in lead-zinc mine.</title>
        <authorList>
            <person name="Fan M."/>
            <person name="Lin Y."/>
        </authorList>
    </citation>
    <scope>NUCLEOTIDE SEQUENCE [LARGE SCALE GENOMIC DNA]</scope>
    <source>
        <strain evidence="1 2">HZ10</strain>
    </source>
</reference>
<dbReference type="RefSeq" id="WP_088751603.1">
    <property type="nucleotide sequence ID" value="NZ_NJGU01000007.1"/>
</dbReference>
<dbReference type="Gene3D" id="3.40.50.1000">
    <property type="entry name" value="HAD superfamily/HAD-like"/>
    <property type="match status" value="1"/>
</dbReference>
<dbReference type="InterPro" id="IPR036412">
    <property type="entry name" value="HAD-like_sf"/>
</dbReference>
<dbReference type="Proteomes" id="UP000197596">
    <property type="component" value="Unassembled WGS sequence"/>
</dbReference>
<accession>A0A246WQ70</accession>
<dbReference type="GO" id="GO:0016740">
    <property type="term" value="F:transferase activity"/>
    <property type="evidence" value="ECO:0007669"/>
    <property type="project" value="UniProtKB-KW"/>
</dbReference>
<sequence>MPLIALDADGVLLDYHAAYRDAWFRAFGVNPSLRNPLAYWPVDRWDVEILAGADLGKFRAQFDEKFWSSIPPCVGAVDACLQLRRAGFDLVCVTALEERFLGSRKENLLQCGFPIAAVYGTDGTAGDVSPKAAILEALRPMAFVDDFLPYFRGVPTGIHRALVVREPHGSPNVGPDLSLIQSQHPDLAHFSKWVLRDGLGAGA</sequence>
<dbReference type="SUPFAM" id="SSF56784">
    <property type="entry name" value="HAD-like"/>
    <property type="match status" value="1"/>
</dbReference>
<evidence type="ECO:0000313" key="1">
    <source>
        <dbReference type="EMBL" id="OWY28516.1"/>
    </source>
</evidence>
<protein>
    <submittedName>
        <fullName evidence="1">Phosphate acetyltransferase</fullName>
    </submittedName>
</protein>
<dbReference type="InterPro" id="IPR023214">
    <property type="entry name" value="HAD_sf"/>
</dbReference>
<dbReference type="EMBL" id="NJGU01000007">
    <property type="protein sequence ID" value="OWY28516.1"/>
    <property type="molecule type" value="Genomic_DNA"/>
</dbReference>
<organism evidence="1 2">
    <name type="scientific">Herbaspirillum robiniae</name>
    <dbReference type="NCBI Taxonomy" id="2014887"/>
    <lineage>
        <taxon>Bacteria</taxon>
        <taxon>Pseudomonadati</taxon>
        <taxon>Pseudomonadota</taxon>
        <taxon>Betaproteobacteria</taxon>
        <taxon>Burkholderiales</taxon>
        <taxon>Oxalobacteraceae</taxon>
        <taxon>Herbaspirillum</taxon>
    </lineage>
</organism>
<dbReference type="AlphaFoldDB" id="A0A246WQ70"/>